<reference evidence="4" key="1">
    <citation type="submission" date="2021-01" db="EMBL/GenBank/DDBJ databases">
        <authorList>
            <person name="Corre E."/>
            <person name="Pelletier E."/>
            <person name="Niang G."/>
            <person name="Scheremetjew M."/>
            <person name="Finn R."/>
            <person name="Kale V."/>
            <person name="Holt S."/>
            <person name="Cochrane G."/>
            <person name="Meng A."/>
            <person name="Brown T."/>
            <person name="Cohen L."/>
        </authorList>
    </citation>
    <scope>NUCLEOTIDE SEQUENCE</scope>
    <source>
        <strain evidence="4">GSO104</strain>
    </source>
</reference>
<dbReference type="InterPro" id="IPR036249">
    <property type="entry name" value="Thioredoxin-like_sf"/>
</dbReference>
<protein>
    <recommendedName>
        <fullName evidence="3">Thioredoxin domain-containing protein</fullName>
    </recommendedName>
</protein>
<comment type="similarity">
    <text evidence="1">Belongs to the protein disulfide isomerase family.</text>
</comment>
<dbReference type="PANTHER" id="PTHR45672:SF3">
    <property type="entry name" value="THIOREDOXIN DOMAIN-CONTAINING PROTEIN 5"/>
    <property type="match status" value="1"/>
</dbReference>
<proteinExistence type="inferred from homology"/>
<evidence type="ECO:0000313" key="4">
    <source>
        <dbReference type="EMBL" id="CAE4624997.1"/>
    </source>
</evidence>
<dbReference type="EMBL" id="HBNS01030900">
    <property type="protein sequence ID" value="CAE4624997.1"/>
    <property type="molecule type" value="Transcribed_RNA"/>
</dbReference>
<gene>
    <name evidence="4" type="ORF">DBRI00130_LOCUS24243</name>
</gene>
<dbReference type="Pfam" id="PF00085">
    <property type="entry name" value="Thioredoxin"/>
    <property type="match status" value="1"/>
</dbReference>
<organism evidence="4">
    <name type="scientific">Ditylum brightwellii</name>
    <dbReference type="NCBI Taxonomy" id="49249"/>
    <lineage>
        <taxon>Eukaryota</taxon>
        <taxon>Sar</taxon>
        <taxon>Stramenopiles</taxon>
        <taxon>Ochrophyta</taxon>
        <taxon>Bacillariophyta</taxon>
        <taxon>Mediophyceae</taxon>
        <taxon>Lithodesmiophycidae</taxon>
        <taxon>Lithodesmiales</taxon>
        <taxon>Lithodesmiaceae</taxon>
        <taxon>Ditylum</taxon>
    </lineage>
</organism>
<dbReference type="GO" id="GO:0005783">
    <property type="term" value="C:endoplasmic reticulum"/>
    <property type="evidence" value="ECO:0007669"/>
    <property type="project" value="TreeGrafter"/>
</dbReference>
<dbReference type="SUPFAM" id="SSF52833">
    <property type="entry name" value="Thioredoxin-like"/>
    <property type="match status" value="1"/>
</dbReference>
<feature type="domain" description="Thioredoxin" evidence="3">
    <location>
        <begin position="19"/>
        <end position="80"/>
    </location>
</feature>
<keyword evidence="2" id="KW-0732">Signal</keyword>
<evidence type="ECO:0000256" key="2">
    <source>
        <dbReference type="ARBA" id="ARBA00022729"/>
    </source>
</evidence>
<dbReference type="PANTHER" id="PTHR45672">
    <property type="entry name" value="PROTEIN DISULFIDE-ISOMERASE C17H9.14C-RELATED"/>
    <property type="match status" value="1"/>
</dbReference>
<evidence type="ECO:0000259" key="3">
    <source>
        <dbReference type="Pfam" id="PF00085"/>
    </source>
</evidence>
<dbReference type="AlphaFoldDB" id="A0A7S4VQF7"/>
<dbReference type="Gene3D" id="3.40.30.10">
    <property type="entry name" value="Glutaredoxin"/>
    <property type="match status" value="1"/>
</dbReference>
<dbReference type="InterPro" id="IPR036356">
    <property type="entry name" value="ERp29_C_sf"/>
</dbReference>
<dbReference type="InterPro" id="IPR051063">
    <property type="entry name" value="PDI"/>
</dbReference>
<name>A0A7S4VQF7_9STRA</name>
<dbReference type="GO" id="GO:0006457">
    <property type="term" value="P:protein folding"/>
    <property type="evidence" value="ECO:0007669"/>
    <property type="project" value="TreeGrafter"/>
</dbReference>
<evidence type="ECO:0000256" key="1">
    <source>
        <dbReference type="ARBA" id="ARBA00006347"/>
    </source>
</evidence>
<dbReference type="InterPro" id="IPR013766">
    <property type="entry name" value="Thioredoxin_domain"/>
</dbReference>
<accession>A0A7S4VQF7</accession>
<dbReference type="SUPFAM" id="SSF47933">
    <property type="entry name" value="ERP29 C domain-like"/>
    <property type="match status" value="1"/>
</dbReference>
<dbReference type="GO" id="GO:0003756">
    <property type="term" value="F:protein disulfide isomerase activity"/>
    <property type="evidence" value="ECO:0007669"/>
    <property type="project" value="TreeGrafter"/>
</dbReference>
<sequence>MPPTFSAPSKIHKRKKYKKQLGSSSVLIGDVDCTEEDARPLCEQFGIQGYPTIKYFVDGDTTTGEDYQGGRDFESLKRHVVDNLEVKCLVSNPSEGCTEKEIGYITKMKGKTADDWKKQLDRLDGMKGGSMKPELKQWLVQRLNILKQLDSGASEEL</sequence>